<dbReference type="EMBL" id="CP157483">
    <property type="protein sequence ID" value="XBO44189.1"/>
    <property type="molecule type" value="Genomic_DNA"/>
</dbReference>
<organism evidence="1">
    <name type="scientific">Pedococcus sp. KACC 23699</name>
    <dbReference type="NCBI Taxonomy" id="3149228"/>
    <lineage>
        <taxon>Bacteria</taxon>
        <taxon>Bacillati</taxon>
        <taxon>Actinomycetota</taxon>
        <taxon>Actinomycetes</taxon>
        <taxon>Micrococcales</taxon>
        <taxon>Intrasporangiaceae</taxon>
        <taxon>Pedococcus</taxon>
    </lineage>
</organism>
<gene>
    <name evidence="1" type="ORF">ABEG17_02365</name>
</gene>
<accession>A0AAU7JVV2</accession>
<dbReference type="RefSeq" id="WP_406831662.1">
    <property type="nucleotide sequence ID" value="NZ_CP157483.1"/>
</dbReference>
<reference evidence="1" key="1">
    <citation type="submission" date="2024-05" db="EMBL/GenBank/DDBJ databases">
        <authorList>
            <person name="Kim S."/>
            <person name="Heo J."/>
            <person name="Choi H."/>
            <person name="Choi Y."/>
            <person name="Kwon S.-W."/>
            <person name="Kim Y."/>
        </authorList>
    </citation>
    <scope>NUCLEOTIDE SEQUENCE</scope>
    <source>
        <strain evidence="1">KACC 23699</strain>
    </source>
</reference>
<protein>
    <recommendedName>
        <fullName evidence="2">TRASH domain-containing protein</fullName>
    </recommendedName>
</protein>
<dbReference type="AlphaFoldDB" id="A0AAU7JVV2"/>
<evidence type="ECO:0000313" key="1">
    <source>
        <dbReference type="EMBL" id="XBO44189.1"/>
    </source>
</evidence>
<proteinExistence type="predicted"/>
<name>A0AAU7JVV2_9MICO</name>
<evidence type="ECO:0008006" key="2">
    <source>
        <dbReference type="Google" id="ProtNLM"/>
    </source>
</evidence>
<sequence length="254" mass="27603">MPTATFDESDLVLAARVTLLFAVRPFPEGFPGTDEDTASVIIDRADALALASALRPGVRRNRFFAALRHLSELAASAAAQIADDTGQDAALPALALARHSRGEVLTVARYNDEDAVEDAVDAWDRHLVPACLLDRVEVEIDEVLPAILGIESVHHRALPASAVPGLRLSSDDQTDETDEVNVDDVVRPCPGPCGLMLPASTFRSLSGGTRYHQCRSCMREYRRSWAATHPGHVARYARHKASVYEPRPGWSFGV</sequence>